<dbReference type="Proteomes" id="UP000499080">
    <property type="component" value="Unassembled WGS sequence"/>
</dbReference>
<protein>
    <submittedName>
        <fullName evidence="2">Uncharacterized protein</fullName>
    </submittedName>
</protein>
<evidence type="ECO:0000313" key="3">
    <source>
        <dbReference type="Proteomes" id="UP000499080"/>
    </source>
</evidence>
<evidence type="ECO:0000313" key="2">
    <source>
        <dbReference type="EMBL" id="GBM73240.1"/>
    </source>
</evidence>
<feature type="compositionally biased region" description="Basic and acidic residues" evidence="1">
    <location>
        <begin position="72"/>
        <end position="116"/>
    </location>
</feature>
<reference evidence="2 3" key="1">
    <citation type="journal article" date="2019" name="Sci. Rep.">
        <title>Orb-weaving spider Araneus ventricosus genome elucidates the spidroin gene catalogue.</title>
        <authorList>
            <person name="Kono N."/>
            <person name="Nakamura H."/>
            <person name="Ohtoshi R."/>
            <person name="Moran D.A.P."/>
            <person name="Shinohara A."/>
            <person name="Yoshida Y."/>
            <person name="Fujiwara M."/>
            <person name="Mori M."/>
            <person name="Tomita M."/>
            <person name="Arakawa K."/>
        </authorList>
    </citation>
    <scope>NUCLEOTIDE SEQUENCE [LARGE SCALE GENOMIC DNA]</scope>
</reference>
<organism evidence="2 3">
    <name type="scientific">Araneus ventricosus</name>
    <name type="common">Orbweaver spider</name>
    <name type="synonym">Epeira ventricosa</name>
    <dbReference type="NCBI Taxonomy" id="182803"/>
    <lineage>
        <taxon>Eukaryota</taxon>
        <taxon>Metazoa</taxon>
        <taxon>Ecdysozoa</taxon>
        <taxon>Arthropoda</taxon>
        <taxon>Chelicerata</taxon>
        <taxon>Arachnida</taxon>
        <taxon>Araneae</taxon>
        <taxon>Araneomorphae</taxon>
        <taxon>Entelegynae</taxon>
        <taxon>Araneoidea</taxon>
        <taxon>Araneidae</taxon>
        <taxon>Araneus</taxon>
    </lineage>
</organism>
<feature type="region of interest" description="Disordered" evidence="1">
    <location>
        <begin position="69"/>
        <end position="116"/>
    </location>
</feature>
<evidence type="ECO:0000256" key="1">
    <source>
        <dbReference type="SAM" id="MobiDB-lite"/>
    </source>
</evidence>
<accession>A0A4Y2I6U8</accession>
<comment type="caution">
    <text evidence="2">The sequence shown here is derived from an EMBL/GenBank/DDBJ whole genome shotgun (WGS) entry which is preliminary data.</text>
</comment>
<feature type="non-terminal residue" evidence="2">
    <location>
        <position position="116"/>
    </location>
</feature>
<dbReference type="AlphaFoldDB" id="A0A4Y2I6U8"/>
<gene>
    <name evidence="2" type="ORF">AVEN_107946_1</name>
</gene>
<sequence length="116" mass="12659">MEQKSCRHLQMAEDFVPEIALAVKISQSSNEEYIGAEIIPNLQILNDGNGIQGDHRNHEDPFEECQLFCDGGHGDHDRGDGHGGDHGGDRDDVHGDDHDGARDDAHDGGHGDDHDD</sequence>
<dbReference type="EMBL" id="BGPR01105485">
    <property type="protein sequence ID" value="GBM73240.1"/>
    <property type="molecule type" value="Genomic_DNA"/>
</dbReference>
<proteinExistence type="predicted"/>
<keyword evidence="3" id="KW-1185">Reference proteome</keyword>
<name>A0A4Y2I6U8_ARAVE</name>